<evidence type="ECO:0000313" key="3">
    <source>
        <dbReference type="Proteomes" id="UP000248987"/>
    </source>
</evidence>
<name>A0A1A7R2M9_9FLAO</name>
<dbReference type="InterPro" id="IPR013783">
    <property type="entry name" value="Ig-like_fold"/>
</dbReference>
<evidence type="ECO:0000313" key="2">
    <source>
        <dbReference type="EMBL" id="RAJ22956.1"/>
    </source>
</evidence>
<dbReference type="InterPro" id="IPR014756">
    <property type="entry name" value="Ig_E-set"/>
</dbReference>
<dbReference type="PROSITE" id="PS51841">
    <property type="entry name" value="LTD"/>
    <property type="match status" value="1"/>
</dbReference>
<dbReference type="NCBIfam" id="NF012200">
    <property type="entry name" value="choice_anch_D"/>
    <property type="match status" value="1"/>
</dbReference>
<dbReference type="OrthoDB" id="1652165at2"/>
<feature type="domain" description="LTD" evidence="1">
    <location>
        <begin position="643"/>
        <end position="821"/>
    </location>
</feature>
<comment type="caution">
    <text evidence="2">The sequence shown here is derived from an EMBL/GenBank/DDBJ whole genome shotgun (WGS) entry which is preliminary data.</text>
</comment>
<proteinExistence type="predicted"/>
<accession>A0A1A7R2M9</accession>
<dbReference type="STRING" id="49280.A9996_06020"/>
<keyword evidence="3" id="KW-1185">Reference proteome</keyword>
<dbReference type="Proteomes" id="UP000248987">
    <property type="component" value="Unassembled WGS sequence"/>
</dbReference>
<sequence>MDNKLTLVVLASLSFVFYSSGQGSESFTNCNASGTTYTDGSYIGDNGAVWTYGEARLVNTTYNITGSSIGFSTTSARFVSALSGPNGVGYLYYNVRSYFTSGAASDRRIDVYVNGILYDSYTLEAMNTIYNRSILVNETGNVTIEFRSIGTLQIVLDDISWTKASTATVDYGNLQFPQNGNTNIGNSFDIYAQVYELGVTESSGPGTGILAWIGYHTINNNPKTIGWTWVPATFNSQVNNNDEFVANIGAALPSGTYYYASRFQIDDGPYSYGGYSTTGGGFWNGTTNVSGILSVDTVDFCNLQFPGAGSINLGDPFAVYGQVFEQLVTPGTGQGAGIVAEIGYSTSNSNPNTWSNWIPGTYNAACSNCNSEQNDEYSANLGGSITAPGIYYFATRFKLNGGIWLYGGILPDGTAGGFWNGTTYISGILQVLAPEIRVESNSGTFPEIISGDTTPQGTDNTLFLAQLIGATQSKSYRIRNQGNLDLTLSGVTITGANPTDFTITITPASSISPSTFSILEIQFSPLAAGARNATVSIPNNDSNENPYTFAIRGTGICVASALMINPTSGPSGTVATIIGENFGALTTAKINGVSMPIALIDPSTIEVSIPFGAVTGTIVIVNNISCTSTVPFKVVDQKIGGCEGSAFLSDLFISEVTDATIGGLSYIEIYNGTGSSKPMGDYSIGIYNNGAATPTNTVPLIEFALPNNSTYVLALGIAGTPSIGNTCPQSGGDGQSANQKSTIVGVNKKDNEHDVIRLLKSSGSVVVDEFGIYMSKNWMDATIITGDRGFNFRRLNTASLLPNPNFNLADWNVIDWVGAGAGSCHTNDYSDIGSYDFSSGTPPIVHLQPLPPLTSCKLAQTLNVLAVEGLDNGLPLAHQWYYNAPGTSDWVEIVATNPLYTGQQTENLSILNTLDLNGYQFYVQIRENLETCYTASQAIRLKIEKTIWNGSSWSPTLPNSNTIAVLGENYTTSSITGSFSACSLIVNSGYNLNITDHHYVEIINDVLVNGTSPSNFGEIMVETKGAFIQRGDAAAAGTFKLASTGTSRVKKQTALKQKWYDYTYFSSPVLNETVESALSMASSSRRFYYEAANYFDGNSDGIDDNGDDWQLATGIMIPGRGYAATSGITGLPFPRIDATVFNGEFNTGDIPVTIHTNAITTDIDWNFIGNPYPSGIDFKLVHSANMTVIDGAAYLWSHYSPPLASNPGNQVLNFNGADYAIITTGSGNTAGASGILPSDFIPSAQGFFVIGINSGGEFNFKNSMRMVDASSNSQFFRSETQDVPNKFWINLTSDNGVFNQILVAYVEGATDGFDGFAFDAERNLSSGLSSIIYTQIPERTKKYAIQGKAPQSLSLDEEVALGFYTTITQPTLYNLSVAKIQGAFFDEQKVYLKDNLLNIDHDLSSADYRFTSSTGDFEDRFVIVFRNQTLTVDESVIGTNDLTILELSNGQVQFSIGQQCAIKSVEIMDVLGRTLYHLKGSLSTEIYDLSNLSKAAYIAKVKLTNGQTIIKRAIKRF</sequence>
<dbReference type="InterPro" id="IPR001322">
    <property type="entry name" value="Lamin_tail_dom"/>
</dbReference>
<dbReference type="Gene3D" id="2.60.40.10">
    <property type="entry name" value="Immunoglobulins"/>
    <property type="match status" value="2"/>
</dbReference>
<dbReference type="SUPFAM" id="SSF81296">
    <property type="entry name" value="E set domains"/>
    <property type="match status" value="1"/>
</dbReference>
<dbReference type="EMBL" id="QLLQ01000007">
    <property type="protein sequence ID" value="RAJ22956.1"/>
    <property type="molecule type" value="Genomic_DNA"/>
</dbReference>
<protein>
    <submittedName>
        <fullName evidence="2">Lamin Tail Domain</fullName>
    </submittedName>
</protein>
<reference evidence="2 3" key="1">
    <citation type="submission" date="2018-06" db="EMBL/GenBank/DDBJ databases">
        <title>Genomic Encyclopedia of Archaeal and Bacterial Type Strains, Phase II (KMG-II): from individual species to whole genera.</title>
        <authorList>
            <person name="Goeker M."/>
        </authorList>
    </citation>
    <scope>NUCLEOTIDE SEQUENCE [LARGE SCALE GENOMIC DNA]</scope>
    <source>
        <strain evidence="2 3">DSM 12408</strain>
    </source>
</reference>
<dbReference type="RefSeq" id="WP_066432251.1">
    <property type="nucleotide sequence ID" value="NZ_LZRN01000009.1"/>
</dbReference>
<evidence type="ECO:0000259" key="1">
    <source>
        <dbReference type="PROSITE" id="PS51841"/>
    </source>
</evidence>
<organism evidence="2 3">
    <name type="scientific">Gelidibacter algens</name>
    <dbReference type="NCBI Taxonomy" id="49280"/>
    <lineage>
        <taxon>Bacteria</taxon>
        <taxon>Pseudomonadati</taxon>
        <taxon>Bacteroidota</taxon>
        <taxon>Flavobacteriia</taxon>
        <taxon>Flavobacteriales</taxon>
        <taxon>Flavobacteriaceae</taxon>
        <taxon>Gelidibacter</taxon>
    </lineage>
</organism>
<gene>
    <name evidence="2" type="ORF">LX77_02114</name>
</gene>